<dbReference type="RefSeq" id="WP_310918268.1">
    <property type="nucleotide sequence ID" value="NZ_JAMQON010000001.1"/>
</dbReference>
<evidence type="ECO:0000313" key="2">
    <source>
        <dbReference type="EMBL" id="MDS0258706.1"/>
    </source>
</evidence>
<keyword evidence="3" id="KW-1185">Reference proteome</keyword>
<name>A0ABU2FA67_9EURY</name>
<dbReference type="PANTHER" id="PTHR33295">
    <property type="entry name" value="ATPASE"/>
    <property type="match status" value="1"/>
</dbReference>
<gene>
    <name evidence="2" type="ORF">NDI56_04685</name>
</gene>
<dbReference type="EMBL" id="JAMQON010000001">
    <property type="protein sequence ID" value="MDS0258706.1"/>
    <property type="molecule type" value="Genomic_DNA"/>
</dbReference>
<dbReference type="Pfam" id="PF13635">
    <property type="entry name" value="DUF4143"/>
    <property type="match status" value="1"/>
</dbReference>
<comment type="caution">
    <text evidence="2">The sequence shown here is derived from an EMBL/GenBank/DDBJ whole genome shotgun (WGS) entry which is preliminary data.</text>
</comment>
<proteinExistence type="predicted"/>
<dbReference type="Pfam" id="PF13173">
    <property type="entry name" value="AAA_14"/>
    <property type="match status" value="1"/>
</dbReference>
<dbReference type="SMART" id="SM00382">
    <property type="entry name" value="AAA"/>
    <property type="match status" value="1"/>
</dbReference>
<evidence type="ECO:0000259" key="1">
    <source>
        <dbReference type="SMART" id="SM00382"/>
    </source>
</evidence>
<organism evidence="2 3">
    <name type="scientific">Haloarcula saliterrae</name>
    <dbReference type="NCBI Taxonomy" id="2950534"/>
    <lineage>
        <taxon>Archaea</taxon>
        <taxon>Methanobacteriati</taxon>
        <taxon>Methanobacteriota</taxon>
        <taxon>Stenosarchaea group</taxon>
        <taxon>Halobacteria</taxon>
        <taxon>Halobacteriales</taxon>
        <taxon>Haloarculaceae</taxon>
        <taxon>Haloarcula</taxon>
    </lineage>
</organism>
<sequence length="521" mass="58673">MSLDAGDALVESLHEHNPWWDDRTDAFDLPARQKSDFYHLARPEASGSQFEDQSILALVGRRGVGKTTLLHQFIHHRIETGAAPEQFLYLPFDADPLYQLQSDEQLARAVRYYESRVYGRTPNDGPQFVLIDDIHQIEHASKPTIDGWGTPVAELIEQTSDRHVIMTASAEVQIERELADTEISPDAYDVQPILPEKFRDYLFTLYPDLEADDNRVSPSSIRAGENSLPAAIAKADTASLTEELRRKYEKVIDAERRIQSQVVEYLTMGGIISYEHDGAVESASDLSSKDYARLRDNVRTALYQDVPGFESIQTIADLERLCALAARNRATESFRYQELVELFDVDRRTIADSYLPALSELYVLTGVTEYDNSRPRGVRLYLRDTGLATALSDGDASAVRNDFQREAELARVAAFDHTMRFAYGVNAAQGNDPTPSVQYWRGREGEVDFVFEVGETPVPIGLAYRSRDRDAALAAIQEFQNEFDSPLGFLLAGDTVRGSKPVQQIDESVIQLPYWLYLLLC</sequence>
<evidence type="ECO:0000313" key="3">
    <source>
        <dbReference type="Proteomes" id="UP001259659"/>
    </source>
</evidence>
<accession>A0ABU2FA67</accession>
<dbReference type="PANTHER" id="PTHR33295:SF18">
    <property type="entry name" value="AAA+ ATPASE DOMAIN-CONTAINING PROTEIN"/>
    <property type="match status" value="1"/>
</dbReference>
<dbReference type="InterPro" id="IPR003593">
    <property type="entry name" value="AAA+_ATPase"/>
</dbReference>
<dbReference type="InterPro" id="IPR025420">
    <property type="entry name" value="DUF4143"/>
</dbReference>
<reference evidence="2 3" key="1">
    <citation type="submission" date="2022-06" db="EMBL/GenBank/DDBJ databases">
        <title>Haloarcula sp. a new haloarchaeum isolate from saline soil.</title>
        <authorList>
            <person name="Strakova D."/>
            <person name="Galisteo C."/>
            <person name="Sanchez-Porro C."/>
            <person name="Ventosa A."/>
        </authorList>
    </citation>
    <scope>NUCLEOTIDE SEQUENCE [LARGE SCALE GENOMIC DNA]</scope>
    <source>
        <strain evidence="2 3">S1CR25-12</strain>
    </source>
</reference>
<dbReference type="Proteomes" id="UP001259659">
    <property type="component" value="Unassembled WGS sequence"/>
</dbReference>
<dbReference type="Gene3D" id="3.40.50.300">
    <property type="entry name" value="P-loop containing nucleotide triphosphate hydrolases"/>
    <property type="match status" value="1"/>
</dbReference>
<dbReference type="InterPro" id="IPR041682">
    <property type="entry name" value="AAA_14"/>
</dbReference>
<dbReference type="SUPFAM" id="SSF52540">
    <property type="entry name" value="P-loop containing nucleoside triphosphate hydrolases"/>
    <property type="match status" value="1"/>
</dbReference>
<feature type="domain" description="AAA+ ATPase" evidence="1">
    <location>
        <begin position="52"/>
        <end position="189"/>
    </location>
</feature>
<protein>
    <submittedName>
        <fullName evidence="2">AAA family ATPase</fullName>
    </submittedName>
</protein>
<dbReference type="InterPro" id="IPR027417">
    <property type="entry name" value="P-loop_NTPase"/>
</dbReference>